<keyword evidence="1" id="KW-0238">DNA-binding</keyword>
<dbReference type="EMBL" id="KN840544">
    <property type="protein sequence ID" value="KIP05429.1"/>
    <property type="molecule type" value="Genomic_DNA"/>
</dbReference>
<dbReference type="GO" id="GO:0003677">
    <property type="term" value="F:DNA binding"/>
    <property type="evidence" value="ECO:0007669"/>
    <property type="project" value="UniProtKB-UniRule"/>
</dbReference>
<protein>
    <recommendedName>
        <fullName evidence="3">HMG box domain-containing protein</fullName>
    </recommendedName>
</protein>
<dbReference type="InterPro" id="IPR036910">
    <property type="entry name" value="HMG_box_dom_sf"/>
</dbReference>
<dbReference type="CDD" id="cd00084">
    <property type="entry name" value="HMG-box_SF"/>
    <property type="match status" value="1"/>
</dbReference>
<feature type="DNA-binding region" description="HMG box" evidence="1">
    <location>
        <begin position="24"/>
        <end position="71"/>
    </location>
</feature>
<accession>A0A0C3NKC0</accession>
<evidence type="ECO:0000256" key="1">
    <source>
        <dbReference type="PROSITE-ProRule" id="PRU00267"/>
    </source>
</evidence>
<dbReference type="Gene3D" id="1.10.30.10">
    <property type="entry name" value="High mobility group box domain"/>
    <property type="match status" value="1"/>
</dbReference>
<reference evidence="4 5" key="1">
    <citation type="journal article" date="2014" name="PLoS Genet.">
        <title>Analysis of the Phlebiopsis gigantea genome, transcriptome and secretome provides insight into its pioneer colonization strategies of wood.</title>
        <authorList>
            <person name="Hori C."/>
            <person name="Ishida T."/>
            <person name="Igarashi K."/>
            <person name="Samejima M."/>
            <person name="Suzuki H."/>
            <person name="Master E."/>
            <person name="Ferreira P."/>
            <person name="Ruiz-Duenas F.J."/>
            <person name="Held B."/>
            <person name="Canessa P."/>
            <person name="Larrondo L.F."/>
            <person name="Schmoll M."/>
            <person name="Druzhinina I.S."/>
            <person name="Kubicek C.P."/>
            <person name="Gaskell J.A."/>
            <person name="Kersten P."/>
            <person name="St John F."/>
            <person name="Glasner J."/>
            <person name="Sabat G."/>
            <person name="Splinter BonDurant S."/>
            <person name="Syed K."/>
            <person name="Yadav J."/>
            <person name="Mgbeahuruike A.C."/>
            <person name="Kovalchuk A."/>
            <person name="Asiegbu F.O."/>
            <person name="Lackner G."/>
            <person name="Hoffmeister D."/>
            <person name="Rencoret J."/>
            <person name="Gutierrez A."/>
            <person name="Sun H."/>
            <person name="Lindquist E."/>
            <person name="Barry K."/>
            <person name="Riley R."/>
            <person name="Grigoriev I.V."/>
            <person name="Henrissat B."/>
            <person name="Kues U."/>
            <person name="Berka R.M."/>
            <person name="Martinez A.T."/>
            <person name="Covert S.F."/>
            <person name="Blanchette R.A."/>
            <person name="Cullen D."/>
        </authorList>
    </citation>
    <scope>NUCLEOTIDE SEQUENCE [LARGE SCALE GENOMIC DNA]</scope>
    <source>
        <strain evidence="4 5">11061_1 CR5-6</strain>
    </source>
</reference>
<dbReference type="InterPro" id="IPR009071">
    <property type="entry name" value="HMG_box_dom"/>
</dbReference>
<proteinExistence type="predicted"/>
<sequence length="106" mass="11575">MAKTATETKTRKATKAATAKPTKAKRAPSAYNLWMKDNLKLYKEKNPGTAQKDAMKAVGAMWRDAPENPRRGEEPKTRTKKAPVAKSKKPADETATSEAEADPSSD</sequence>
<evidence type="ECO:0000256" key="2">
    <source>
        <dbReference type="SAM" id="MobiDB-lite"/>
    </source>
</evidence>
<dbReference type="AlphaFoldDB" id="A0A0C3NKC0"/>
<feature type="compositionally biased region" description="Basic and acidic residues" evidence="2">
    <location>
        <begin position="1"/>
        <end position="10"/>
    </location>
</feature>
<evidence type="ECO:0000259" key="3">
    <source>
        <dbReference type="PROSITE" id="PS50118"/>
    </source>
</evidence>
<evidence type="ECO:0000313" key="5">
    <source>
        <dbReference type="Proteomes" id="UP000053257"/>
    </source>
</evidence>
<feature type="compositionally biased region" description="Basic and acidic residues" evidence="2">
    <location>
        <begin position="64"/>
        <end position="77"/>
    </location>
</feature>
<organism evidence="4 5">
    <name type="scientific">Phlebiopsis gigantea (strain 11061_1 CR5-6)</name>
    <name type="common">White-rot fungus</name>
    <name type="synonym">Peniophora gigantea</name>
    <dbReference type="NCBI Taxonomy" id="745531"/>
    <lineage>
        <taxon>Eukaryota</taxon>
        <taxon>Fungi</taxon>
        <taxon>Dikarya</taxon>
        <taxon>Basidiomycota</taxon>
        <taxon>Agaricomycotina</taxon>
        <taxon>Agaricomycetes</taxon>
        <taxon>Polyporales</taxon>
        <taxon>Phanerochaetaceae</taxon>
        <taxon>Phlebiopsis</taxon>
    </lineage>
</organism>
<dbReference type="SMART" id="SM00398">
    <property type="entry name" value="HMG"/>
    <property type="match status" value="1"/>
</dbReference>
<gene>
    <name evidence="4" type="ORF">PHLGIDRAFT_36458</name>
</gene>
<dbReference type="OrthoDB" id="667577at2759"/>
<name>A0A0C3NKC0_PHLG1</name>
<evidence type="ECO:0000313" key="4">
    <source>
        <dbReference type="EMBL" id="KIP05429.1"/>
    </source>
</evidence>
<dbReference type="GO" id="GO:0005634">
    <property type="term" value="C:nucleus"/>
    <property type="evidence" value="ECO:0007669"/>
    <property type="project" value="UniProtKB-UniRule"/>
</dbReference>
<feature type="compositionally biased region" description="Basic residues" evidence="2">
    <location>
        <begin position="78"/>
        <end position="88"/>
    </location>
</feature>
<keyword evidence="5" id="KW-1185">Reference proteome</keyword>
<dbReference type="InterPro" id="IPR056775">
    <property type="entry name" value="YABBY_C"/>
</dbReference>
<dbReference type="Proteomes" id="UP000053257">
    <property type="component" value="Unassembled WGS sequence"/>
</dbReference>
<keyword evidence="1" id="KW-0539">Nucleus</keyword>
<dbReference type="PROSITE" id="PS50118">
    <property type="entry name" value="HMG_BOX_2"/>
    <property type="match status" value="1"/>
</dbReference>
<dbReference type="Pfam" id="PF04690">
    <property type="entry name" value="YABBY"/>
    <property type="match status" value="1"/>
</dbReference>
<feature type="region of interest" description="Disordered" evidence="2">
    <location>
        <begin position="44"/>
        <end position="106"/>
    </location>
</feature>
<feature type="domain" description="HMG box" evidence="3">
    <location>
        <begin position="24"/>
        <end position="71"/>
    </location>
</feature>
<dbReference type="HOGENOM" id="CLU_141733_0_0_1"/>
<feature type="region of interest" description="Disordered" evidence="2">
    <location>
        <begin position="1"/>
        <end position="30"/>
    </location>
</feature>
<dbReference type="SUPFAM" id="SSF47095">
    <property type="entry name" value="HMG-box"/>
    <property type="match status" value="1"/>
</dbReference>